<feature type="transmembrane region" description="Helical" evidence="1">
    <location>
        <begin position="6"/>
        <end position="24"/>
    </location>
</feature>
<keyword evidence="1" id="KW-0812">Transmembrane</keyword>
<name>A0ABD3SKC6_9LAMI</name>
<reference evidence="2 3" key="1">
    <citation type="submission" date="2024-12" db="EMBL/GenBank/DDBJ databases">
        <title>The unique morphological basis and parallel evolutionary history of personate flowers in Penstemon.</title>
        <authorList>
            <person name="Depatie T.H."/>
            <person name="Wessinger C.A."/>
        </authorList>
    </citation>
    <scope>NUCLEOTIDE SEQUENCE [LARGE SCALE GENOMIC DNA]</scope>
    <source>
        <strain evidence="2">WTNN_2</strain>
        <tissue evidence="2">Leaf</tissue>
    </source>
</reference>
<gene>
    <name evidence="2" type="ORF">ACJIZ3_020969</name>
</gene>
<dbReference type="EMBL" id="JBJXBP010000006">
    <property type="protein sequence ID" value="KAL3824940.1"/>
    <property type="molecule type" value="Genomic_DNA"/>
</dbReference>
<keyword evidence="1" id="KW-1133">Transmembrane helix</keyword>
<accession>A0ABD3SKC6</accession>
<dbReference type="Proteomes" id="UP001634393">
    <property type="component" value="Unassembled WGS sequence"/>
</dbReference>
<sequence>MVSYIPGALLPEIAIFLFFFYKTFENLKSKTLEPSEIPNQAKNLCAKKIPNQIKNSLSSLRCDLC</sequence>
<proteinExistence type="predicted"/>
<organism evidence="2 3">
    <name type="scientific">Penstemon smallii</name>
    <dbReference type="NCBI Taxonomy" id="265156"/>
    <lineage>
        <taxon>Eukaryota</taxon>
        <taxon>Viridiplantae</taxon>
        <taxon>Streptophyta</taxon>
        <taxon>Embryophyta</taxon>
        <taxon>Tracheophyta</taxon>
        <taxon>Spermatophyta</taxon>
        <taxon>Magnoliopsida</taxon>
        <taxon>eudicotyledons</taxon>
        <taxon>Gunneridae</taxon>
        <taxon>Pentapetalae</taxon>
        <taxon>asterids</taxon>
        <taxon>lamiids</taxon>
        <taxon>Lamiales</taxon>
        <taxon>Plantaginaceae</taxon>
        <taxon>Cheloneae</taxon>
        <taxon>Penstemon</taxon>
    </lineage>
</organism>
<evidence type="ECO:0000256" key="1">
    <source>
        <dbReference type="SAM" id="Phobius"/>
    </source>
</evidence>
<keyword evidence="1" id="KW-0472">Membrane</keyword>
<comment type="caution">
    <text evidence="2">The sequence shown here is derived from an EMBL/GenBank/DDBJ whole genome shotgun (WGS) entry which is preliminary data.</text>
</comment>
<dbReference type="AlphaFoldDB" id="A0ABD3SKC6"/>
<protein>
    <submittedName>
        <fullName evidence="2">Uncharacterized protein</fullName>
    </submittedName>
</protein>
<keyword evidence="3" id="KW-1185">Reference proteome</keyword>
<evidence type="ECO:0000313" key="2">
    <source>
        <dbReference type="EMBL" id="KAL3824940.1"/>
    </source>
</evidence>
<evidence type="ECO:0000313" key="3">
    <source>
        <dbReference type="Proteomes" id="UP001634393"/>
    </source>
</evidence>